<protein>
    <recommendedName>
        <fullName evidence="2">galactosylceramidase</fullName>
        <ecNumber evidence="2">3.2.1.46</ecNumber>
    </recommendedName>
    <alternativeName>
        <fullName evidence="11">Galactosylceramidase</fullName>
    </alternativeName>
</protein>
<dbReference type="EMBL" id="JAZGQO010000011">
    <property type="protein sequence ID" value="KAK6174078.1"/>
    <property type="molecule type" value="Genomic_DNA"/>
</dbReference>
<dbReference type="Gene3D" id="3.20.20.80">
    <property type="entry name" value="Glycosidases"/>
    <property type="match status" value="1"/>
</dbReference>
<keyword evidence="7" id="KW-0443">Lipid metabolism</keyword>
<dbReference type="FunFam" id="3.20.20.80:FF:000026">
    <property type="entry name" value="galactocerebrosidase precursor"/>
    <property type="match status" value="1"/>
</dbReference>
<dbReference type="GO" id="GO:0005764">
    <property type="term" value="C:lysosome"/>
    <property type="evidence" value="ECO:0007669"/>
    <property type="project" value="TreeGrafter"/>
</dbReference>
<dbReference type="InterPro" id="IPR035394">
    <property type="entry name" value="Glyco_hydro_59_dom"/>
</dbReference>
<evidence type="ECO:0000256" key="13">
    <source>
        <dbReference type="SAM" id="SignalP"/>
    </source>
</evidence>
<keyword evidence="6" id="KW-0442">Lipid degradation</keyword>
<keyword evidence="18" id="KW-1185">Reference proteome</keyword>
<feature type="signal peptide" evidence="13">
    <location>
        <begin position="1"/>
        <end position="19"/>
    </location>
</feature>
<dbReference type="InterPro" id="IPR049161">
    <property type="entry name" value="GH59_cat"/>
</dbReference>
<evidence type="ECO:0000256" key="10">
    <source>
        <dbReference type="ARBA" id="ARBA00023295"/>
    </source>
</evidence>
<comment type="caution">
    <text evidence="17">The sequence shown here is derived from an EMBL/GenBank/DDBJ whole genome shotgun (WGS) entry which is preliminary data.</text>
</comment>
<evidence type="ECO:0000259" key="16">
    <source>
        <dbReference type="Pfam" id="PF21708"/>
    </source>
</evidence>
<feature type="domain" description="Glycosyl hydrolase family 59 C-terminal lectin" evidence="16">
    <location>
        <begin position="494"/>
        <end position="672"/>
    </location>
</feature>
<feature type="chain" id="PRO_5042890044" description="galactosylceramidase" evidence="13">
    <location>
        <begin position="20"/>
        <end position="694"/>
    </location>
</feature>
<organism evidence="17 18">
    <name type="scientific">Patella caerulea</name>
    <name type="common">Rayed Mediterranean limpet</name>
    <dbReference type="NCBI Taxonomy" id="87958"/>
    <lineage>
        <taxon>Eukaryota</taxon>
        <taxon>Metazoa</taxon>
        <taxon>Spiralia</taxon>
        <taxon>Lophotrochozoa</taxon>
        <taxon>Mollusca</taxon>
        <taxon>Gastropoda</taxon>
        <taxon>Patellogastropoda</taxon>
        <taxon>Patelloidea</taxon>
        <taxon>Patellidae</taxon>
        <taxon>Patella</taxon>
    </lineage>
</organism>
<evidence type="ECO:0000256" key="11">
    <source>
        <dbReference type="ARBA" id="ARBA00033098"/>
    </source>
</evidence>
<dbReference type="Gene3D" id="3.20.20.70">
    <property type="entry name" value="Aldolase class I"/>
    <property type="match status" value="1"/>
</dbReference>
<feature type="active site" description="Proton donor/acceptor" evidence="12">
    <location>
        <position position="177"/>
    </location>
</feature>
<feature type="domain" description="Glycosyl hydrolase family 59 central" evidence="15">
    <location>
        <begin position="342"/>
        <end position="455"/>
    </location>
</feature>
<keyword evidence="9" id="KW-0325">Glycoprotein</keyword>
<dbReference type="PANTHER" id="PTHR15172:SF1">
    <property type="entry name" value="GALACTOCEREBROSIDASE"/>
    <property type="match status" value="1"/>
</dbReference>
<keyword evidence="8" id="KW-1015">Disulfide bond</keyword>
<evidence type="ECO:0000259" key="14">
    <source>
        <dbReference type="Pfam" id="PF02057"/>
    </source>
</evidence>
<dbReference type="Proteomes" id="UP001347796">
    <property type="component" value="Unassembled WGS sequence"/>
</dbReference>
<evidence type="ECO:0000256" key="2">
    <source>
        <dbReference type="ARBA" id="ARBA00012657"/>
    </source>
</evidence>
<dbReference type="GO" id="GO:0004336">
    <property type="term" value="F:galactosylceramidase activity"/>
    <property type="evidence" value="ECO:0007669"/>
    <property type="project" value="UniProtKB-EC"/>
</dbReference>
<evidence type="ECO:0000313" key="17">
    <source>
        <dbReference type="EMBL" id="KAK6174078.1"/>
    </source>
</evidence>
<evidence type="ECO:0000256" key="1">
    <source>
        <dbReference type="ARBA" id="ARBA00005637"/>
    </source>
</evidence>
<comment type="similarity">
    <text evidence="1">Belongs to the glycosyl hydrolase 59 family.</text>
</comment>
<evidence type="ECO:0000256" key="6">
    <source>
        <dbReference type="ARBA" id="ARBA00022963"/>
    </source>
</evidence>
<dbReference type="Pfam" id="PF02057">
    <property type="entry name" value="Glyco_hydro_59"/>
    <property type="match status" value="1"/>
</dbReference>
<gene>
    <name evidence="17" type="ORF">SNE40_017423</name>
</gene>
<dbReference type="AlphaFoldDB" id="A0AAN8JF11"/>
<evidence type="ECO:0000256" key="3">
    <source>
        <dbReference type="ARBA" id="ARBA00022729"/>
    </source>
</evidence>
<evidence type="ECO:0000256" key="12">
    <source>
        <dbReference type="PIRSR" id="PIRSR601286-50"/>
    </source>
</evidence>
<keyword evidence="10" id="KW-0326">Glycosidase</keyword>
<dbReference type="EC" id="3.2.1.46" evidence="2"/>
<evidence type="ECO:0000256" key="7">
    <source>
        <dbReference type="ARBA" id="ARBA00023098"/>
    </source>
</evidence>
<keyword evidence="4" id="KW-0378">Hydrolase</keyword>
<proteinExistence type="inferred from homology"/>
<feature type="active site" description="Nucleophile" evidence="12">
    <location>
        <position position="254"/>
    </location>
</feature>
<evidence type="ECO:0000256" key="4">
    <source>
        <dbReference type="ARBA" id="ARBA00022801"/>
    </source>
</evidence>
<dbReference type="GO" id="GO:0016020">
    <property type="term" value="C:membrane"/>
    <property type="evidence" value="ECO:0007669"/>
    <property type="project" value="GOC"/>
</dbReference>
<reference evidence="17 18" key="1">
    <citation type="submission" date="2024-01" db="EMBL/GenBank/DDBJ databases">
        <title>The genome of the rayed Mediterranean limpet Patella caerulea (Linnaeus, 1758).</title>
        <authorList>
            <person name="Anh-Thu Weber A."/>
            <person name="Halstead-Nussloch G."/>
        </authorList>
    </citation>
    <scope>NUCLEOTIDE SEQUENCE [LARGE SCALE GENOMIC DNA]</scope>
    <source>
        <strain evidence="17">AATW-2023a</strain>
        <tissue evidence="17">Whole specimen</tissue>
    </source>
</reference>
<dbReference type="InterPro" id="IPR013785">
    <property type="entry name" value="Aldolase_TIM"/>
</dbReference>
<evidence type="ECO:0000256" key="9">
    <source>
        <dbReference type="ARBA" id="ARBA00023180"/>
    </source>
</evidence>
<sequence>MEIFLFRIFLSSLFAVCHSSVYFIDETPGFGRRFDGIGGLSGGSATSKLLIAYPQKQRDEILDILFKPNFAASLQILKVEIGGDSQASDATEASHMHNSSEESYDRGYEWWLMKEAKKRNPNIKLYGLPWAFPGWLGNGTQNPYQNIDQLAEYVRKWVQGAKEFNGLTIDYIGIWNEKLYNIPYIKRLRQVLDENLLTETMIVAADLNGDQNLASHIIADPELNNAIFGIGLHYPATNTTVEQLRTGKPIWASEDYSTFNNNTGGACWARILNQNYVNGFITGTIAWNLIDSYYTGLPWDRDSLMTAREPWSGYYQVESPIWVTAHTTQFVYLGWVYLRHGSGVGFLENGGSYVTMTTDESINNDFALIIETMTQEHSACIRPPLPYYPVAPQNVTFVLKGKFRDTFGSLNVWYTKLGFNGEQSTFFKQLKPVTVTNDKFSLSLELNEIWTITNAGDGNHGITPTPPPSKPFPLPYRENFEEYVDDSEAYYFAQQCGVYEIVTVEKPYNKVMRQTILQAPIVWCESAALTNKTLNLIGATNWTDIYIETDARVNHDNGTSGVFLAGRVNNAGCTSYAAWGIFFFIQPAHQTFSVSSDLQMTNVLVTSRKSTSISNEWNKISLLISKTYSIGMVNGEQLFNITIRSSVPAQGFVALGTQDFESADFDNVNITNIQDGVDRLKQLQDQRLYFHGSN</sequence>
<name>A0AAN8JF11_PATCE</name>
<dbReference type="Pfam" id="PF21708">
    <property type="entry name" value="Glyco_hydro_59_C"/>
    <property type="match status" value="1"/>
</dbReference>
<keyword evidence="5" id="KW-0746">Sphingolipid metabolism</keyword>
<accession>A0AAN8JF11</accession>
<evidence type="ECO:0000256" key="5">
    <source>
        <dbReference type="ARBA" id="ARBA00022919"/>
    </source>
</evidence>
<evidence type="ECO:0000259" key="15">
    <source>
        <dbReference type="Pfam" id="PF17387"/>
    </source>
</evidence>
<dbReference type="GO" id="GO:0006683">
    <property type="term" value="P:galactosylceramide catabolic process"/>
    <property type="evidence" value="ECO:0007669"/>
    <property type="project" value="InterPro"/>
</dbReference>
<dbReference type="Pfam" id="PF17387">
    <property type="entry name" value="Glyco_hydro_59M"/>
    <property type="match status" value="1"/>
</dbReference>
<evidence type="ECO:0000313" key="18">
    <source>
        <dbReference type="Proteomes" id="UP001347796"/>
    </source>
</evidence>
<feature type="domain" description="Glycosyl hydrolase family 59 catalytic" evidence="14">
    <location>
        <begin position="34"/>
        <end position="329"/>
    </location>
</feature>
<dbReference type="Gene3D" id="2.60.120.560">
    <property type="entry name" value="Exo-inulinase, domain 1"/>
    <property type="match status" value="1"/>
</dbReference>
<dbReference type="SUPFAM" id="SSF51445">
    <property type="entry name" value="(Trans)glycosidases"/>
    <property type="match status" value="1"/>
</dbReference>
<dbReference type="PANTHER" id="PTHR15172">
    <property type="entry name" value="GALACTOCEREBROSIDASE"/>
    <property type="match status" value="1"/>
</dbReference>
<keyword evidence="3 13" id="KW-0732">Signal</keyword>
<dbReference type="InterPro" id="IPR001286">
    <property type="entry name" value="Glyco_hydro_59"/>
</dbReference>
<evidence type="ECO:0000256" key="8">
    <source>
        <dbReference type="ARBA" id="ARBA00023157"/>
    </source>
</evidence>
<dbReference type="InterPro" id="IPR017853">
    <property type="entry name" value="GH"/>
</dbReference>
<dbReference type="InterPro" id="IPR049162">
    <property type="entry name" value="GH59_C"/>
</dbReference>
<dbReference type="PRINTS" id="PR00850">
    <property type="entry name" value="GLHYDRLASE59"/>
</dbReference>